<protein>
    <submittedName>
        <fullName evidence="3">CPBP family intramembrane glutamic endopeptidase</fullName>
        <ecNumber evidence="3">3.4.-.-</ecNumber>
    </submittedName>
</protein>
<dbReference type="AlphaFoldDB" id="A0AA97F8L7"/>
<evidence type="ECO:0000313" key="3">
    <source>
        <dbReference type="EMBL" id="WOE76469.1"/>
    </source>
</evidence>
<keyword evidence="4" id="KW-1185">Reference proteome</keyword>
<keyword evidence="3" id="KW-0378">Hydrolase</keyword>
<keyword evidence="1" id="KW-0472">Membrane</keyword>
<feature type="transmembrane region" description="Helical" evidence="1">
    <location>
        <begin position="7"/>
        <end position="27"/>
    </location>
</feature>
<gene>
    <name evidence="3" type="ORF">RB602_07080</name>
</gene>
<evidence type="ECO:0000256" key="1">
    <source>
        <dbReference type="SAM" id="Phobius"/>
    </source>
</evidence>
<dbReference type="RefSeq" id="WP_317084190.1">
    <property type="nucleotide sequence ID" value="NZ_CP136594.1"/>
</dbReference>
<dbReference type="GO" id="GO:0080120">
    <property type="term" value="P:CAAX-box protein maturation"/>
    <property type="evidence" value="ECO:0007669"/>
    <property type="project" value="UniProtKB-ARBA"/>
</dbReference>
<feature type="transmembrane region" description="Helical" evidence="1">
    <location>
        <begin position="221"/>
        <end position="243"/>
    </location>
</feature>
<organism evidence="3 4">
    <name type="scientific">Alterisphingorhabdus coralli</name>
    <dbReference type="NCBI Taxonomy" id="3071408"/>
    <lineage>
        <taxon>Bacteria</taxon>
        <taxon>Pseudomonadati</taxon>
        <taxon>Pseudomonadota</taxon>
        <taxon>Alphaproteobacteria</taxon>
        <taxon>Sphingomonadales</taxon>
        <taxon>Sphingomonadaceae</taxon>
        <taxon>Alterisphingorhabdus (ex Yan et al. 2024)</taxon>
    </lineage>
</organism>
<sequence>MSLTRSLLFFGIPGLAILLGIWFGVPAASARGITLIVSWSAALWLPIVAMLGWTVWRHQREGLRQSFRDRFWLNSIEGKHWIAIIIGLFIVQSSEILLSPTGAYLTQFPLFAPPEIIPELFDPSFTPETGLSTFFGIPVRGNWWLVLFWLGWLLVNIGGEELLWRGYALPLQERYLGKWAWLVNGLCWNLLVHAFMRWNVLTLMPVSLIIPFLVQRYRNIWIGIVIHGVGNALVLVILIPAIAGWT</sequence>
<dbReference type="Proteomes" id="UP001302429">
    <property type="component" value="Chromosome"/>
</dbReference>
<dbReference type="Pfam" id="PF02517">
    <property type="entry name" value="Rce1-like"/>
    <property type="match status" value="1"/>
</dbReference>
<reference evidence="3 4" key="1">
    <citation type="submission" date="2023-10" db="EMBL/GenBank/DDBJ databases">
        <title>Complete genome sequence of a Sphingomonadaceae bacterium.</title>
        <authorList>
            <person name="Yan C."/>
        </authorList>
    </citation>
    <scope>NUCLEOTIDE SEQUENCE [LARGE SCALE GENOMIC DNA]</scope>
    <source>
        <strain evidence="3 4">SCSIO 66989</strain>
    </source>
</reference>
<accession>A0AA97F8L7</accession>
<evidence type="ECO:0000259" key="2">
    <source>
        <dbReference type="Pfam" id="PF02517"/>
    </source>
</evidence>
<proteinExistence type="predicted"/>
<feature type="transmembrane region" description="Helical" evidence="1">
    <location>
        <begin position="33"/>
        <end position="56"/>
    </location>
</feature>
<feature type="domain" description="CAAX prenyl protease 2/Lysostaphin resistance protein A-like" evidence="2">
    <location>
        <begin position="143"/>
        <end position="232"/>
    </location>
</feature>
<dbReference type="EMBL" id="CP136594">
    <property type="protein sequence ID" value="WOE76469.1"/>
    <property type="molecule type" value="Genomic_DNA"/>
</dbReference>
<keyword evidence="1" id="KW-0812">Transmembrane</keyword>
<name>A0AA97F8L7_9SPHN</name>
<feature type="transmembrane region" description="Helical" evidence="1">
    <location>
        <begin position="143"/>
        <end position="163"/>
    </location>
</feature>
<keyword evidence="1" id="KW-1133">Transmembrane helix</keyword>
<dbReference type="EC" id="3.4.-.-" evidence="3"/>
<dbReference type="KEGG" id="acoa:RB602_07080"/>
<feature type="transmembrane region" description="Helical" evidence="1">
    <location>
        <begin position="175"/>
        <end position="192"/>
    </location>
</feature>
<dbReference type="InterPro" id="IPR003675">
    <property type="entry name" value="Rce1/LyrA-like_dom"/>
</dbReference>
<dbReference type="GO" id="GO:0004175">
    <property type="term" value="F:endopeptidase activity"/>
    <property type="evidence" value="ECO:0007669"/>
    <property type="project" value="UniProtKB-ARBA"/>
</dbReference>
<evidence type="ECO:0000313" key="4">
    <source>
        <dbReference type="Proteomes" id="UP001302429"/>
    </source>
</evidence>